<keyword evidence="3 5" id="KW-1133">Transmembrane helix</keyword>
<proteinExistence type="predicted"/>
<dbReference type="Proteomes" id="UP000001997">
    <property type="component" value="Unassembled WGS sequence"/>
</dbReference>
<dbReference type="InParanoid" id="A5DRL0"/>
<dbReference type="RefSeq" id="XP_001482148.2">
    <property type="nucleotide sequence ID" value="XM_001482098.1"/>
</dbReference>
<feature type="transmembrane region" description="Helical" evidence="5">
    <location>
        <begin position="491"/>
        <end position="514"/>
    </location>
</feature>
<evidence type="ECO:0000256" key="4">
    <source>
        <dbReference type="ARBA" id="ARBA00023136"/>
    </source>
</evidence>
<keyword evidence="8" id="KW-1185">Reference proteome</keyword>
<dbReference type="PANTHER" id="PTHR23502">
    <property type="entry name" value="MAJOR FACILITATOR SUPERFAMILY"/>
    <property type="match status" value="1"/>
</dbReference>
<dbReference type="AlphaFoldDB" id="A5DRL0"/>
<feature type="transmembrane region" description="Helical" evidence="5">
    <location>
        <begin position="424"/>
        <end position="446"/>
    </location>
</feature>
<feature type="transmembrane region" description="Helical" evidence="5">
    <location>
        <begin position="150"/>
        <end position="167"/>
    </location>
</feature>
<accession>A5DRL0</accession>
<name>A5DRL0_PICGU</name>
<evidence type="ECO:0000313" key="7">
    <source>
        <dbReference type="EMBL" id="EDK41813.2"/>
    </source>
</evidence>
<dbReference type="InterPro" id="IPR011701">
    <property type="entry name" value="MFS"/>
</dbReference>
<keyword evidence="2 5" id="KW-0812">Transmembrane</keyword>
<dbReference type="GeneID" id="5123888"/>
<evidence type="ECO:0000256" key="1">
    <source>
        <dbReference type="ARBA" id="ARBA00004141"/>
    </source>
</evidence>
<evidence type="ECO:0000256" key="5">
    <source>
        <dbReference type="SAM" id="Phobius"/>
    </source>
</evidence>
<feature type="transmembrane region" description="Helical" evidence="5">
    <location>
        <begin position="396"/>
        <end position="418"/>
    </location>
</feature>
<dbReference type="PROSITE" id="PS50850">
    <property type="entry name" value="MFS"/>
    <property type="match status" value="1"/>
</dbReference>
<dbReference type="PANTHER" id="PTHR23502:SF23">
    <property type="entry name" value="FLUCONAZOLE RESISTANCE PROTEIN 1"/>
    <property type="match status" value="1"/>
</dbReference>
<feature type="transmembrane region" description="Helical" evidence="5">
    <location>
        <begin position="211"/>
        <end position="234"/>
    </location>
</feature>
<dbReference type="Pfam" id="PF07690">
    <property type="entry name" value="MFS_1"/>
    <property type="match status" value="1"/>
</dbReference>
<feature type="transmembrane region" description="Helical" evidence="5">
    <location>
        <begin position="115"/>
        <end position="138"/>
    </location>
</feature>
<dbReference type="CDD" id="cd17323">
    <property type="entry name" value="MFS_Tpo1_MDR_like"/>
    <property type="match status" value="1"/>
</dbReference>
<keyword evidence="4 5" id="KW-0472">Membrane</keyword>
<dbReference type="FunFam" id="1.20.1250.20:FF:000011">
    <property type="entry name" value="MFS multidrug transporter, putative"/>
    <property type="match status" value="1"/>
</dbReference>
<dbReference type="GO" id="GO:0015244">
    <property type="term" value="F:fluconazole transmembrane transporter activity"/>
    <property type="evidence" value="ECO:0007669"/>
    <property type="project" value="TreeGrafter"/>
</dbReference>
<feature type="transmembrane region" description="Helical" evidence="5">
    <location>
        <begin position="240"/>
        <end position="260"/>
    </location>
</feature>
<feature type="transmembrane region" description="Helical" evidence="5">
    <location>
        <begin position="453"/>
        <end position="471"/>
    </location>
</feature>
<evidence type="ECO:0000259" key="6">
    <source>
        <dbReference type="PROSITE" id="PS50850"/>
    </source>
</evidence>
<dbReference type="VEuPathDB" id="FungiDB:PGUG_05911"/>
<feature type="transmembrane region" description="Helical" evidence="5">
    <location>
        <begin position="83"/>
        <end position="103"/>
    </location>
</feature>
<feature type="domain" description="Major facilitator superfamily (MFS) profile" evidence="6">
    <location>
        <begin position="84"/>
        <end position="529"/>
    </location>
</feature>
<protein>
    <recommendedName>
        <fullName evidence="6">Major facilitator superfamily (MFS) profile domain-containing protein</fullName>
    </recommendedName>
</protein>
<dbReference type="EMBL" id="CH408162">
    <property type="protein sequence ID" value="EDK41813.2"/>
    <property type="molecule type" value="Genomic_DNA"/>
</dbReference>
<evidence type="ECO:0000256" key="2">
    <source>
        <dbReference type="ARBA" id="ARBA00022692"/>
    </source>
</evidence>
<dbReference type="KEGG" id="pgu:PGUG_05911"/>
<dbReference type="OMA" id="ELIWIAG"/>
<feature type="transmembrane region" description="Helical" evidence="5">
    <location>
        <begin position="318"/>
        <end position="337"/>
    </location>
</feature>
<dbReference type="SUPFAM" id="SSF103473">
    <property type="entry name" value="MFS general substrate transporter"/>
    <property type="match status" value="1"/>
</dbReference>
<reference evidence="7 8" key="1">
    <citation type="journal article" date="2009" name="Nature">
        <title>Evolution of pathogenicity and sexual reproduction in eight Candida genomes.</title>
        <authorList>
            <person name="Butler G."/>
            <person name="Rasmussen M.D."/>
            <person name="Lin M.F."/>
            <person name="Santos M.A."/>
            <person name="Sakthikumar S."/>
            <person name="Munro C.A."/>
            <person name="Rheinbay E."/>
            <person name="Grabherr M."/>
            <person name="Forche A."/>
            <person name="Reedy J.L."/>
            <person name="Agrafioti I."/>
            <person name="Arnaud M.B."/>
            <person name="Bates S."/>
            <person name="Brown A.J."/>
            <person name="Brunke S."/>
            <person name="Costanzo M.C."/>
            <person name="Fitzpatrick D.A."/>
            <person name="de Groot P.W."/>
            <person name="Harris D."/>
            <person name="Hoyer L.L."/>
            <person name="Hube B."/>
            <person name="Klis F.M."/>
            <person name="Kodira C."/>
            <person name="Lennard N."/>
            <person name="Logue M.E."/>
            <person name="Martin R."/>
            <person name="Neiman A.M."/>
            <person name="Nikolaou E."/>
            <person name="Quail M.A."/>
            <person name="Quinn J."/>
            <person name="Santos M.C."/>
            <person name="Schmitzberger F.F."/>
            <person name="Sherlock G."/>
            <person name="Shah P."/>
            <person name="Silverstein K.A."/>
            <person name="Skrzypek M.S."/>
            <person name="Soll D."/>
            <person name="Staggs R."/>
            <person name="Stansfield I."/>
            <person name="Stumpf M.P."/>
            <person name="Sudbery P.E."/>
            <person name="Srikantha T."/>
            <person name="Zeng Q."/>
            <person name="Berman J."/>
            <person name="Berriman M."/>
            <person name="Heitman J."/>
            <person name="Gow N.A."/>
            <person name="Lorenz M.C."/>
            <person name="Birren B.W."/>
            <person name="Kellis M."/>
            <person name="Cuomo C.A."/>
        </authorList>
    </citation>
    <scope>NUCLEOTIDE SEQUENCE [LARGE SCALE GENOMIC DNA]</scope>
    <source>
        <strain evidence="8">ATCC 6260 / CBS 566 / DSM 6381 / JCM 1539 / NBRC 10279 / NRRL Y-324</strain>
    </source>
</reference>
<dbReference type="OrthoDB" id="3357846at2759"/>
<dbReference type="InterPro" id="IPR036259">
    <property type="entry name" value="MFS_trans_sf"/>
</dbReference>
<comment type="subcellular location">
    <subcellularLocation>
        <location evidence="1">Membrane</location>
        <topology evidence="1">Multi-pass membrane protein</topology>
    </subcellularLocation>
</comment>
<dbReference type="GO" id="GO:1990961">
    <property type="term" value="P:xenobiotic detoxification by transmembrane export across the plasma membrane"/>
    <property type="evidence" value="ECO:0007669"/>
    <property type="project" value="TreeGrafter"/>
</dbReference>
<sequence length="529" mass="59156">MRSNFFQETLFGIIIRKLSNKKFLKHSYETREYVSEKSQEYSGLFSLSSDIDISKKQEIIEITWDNAKDPENPKNWSTFKQSLFCFQVSFLTLAVYLASAIYVPGIEDIQEAFNVGHVAATLPLTLFVFGYGFGPMIFSPISENAEVGRMPLYISSLLISVLLQIPLALAHNFAGLCILRFLTGVFASPCLSIGPAAVCDVLSVAYGPIGIGLWSVAAVSGPSFGPLIGSVLVVKTSWRWTFWILCILDGFALVLVFFFFPETNENALLHRKAVRLRKMIGNENIVSRSELTTHQMTLNEKIIDTLWRPIEITIREPMVFMVHIYLSLVYAIMYLWFECFPIVFQEVHNFSLVLTGVAYMGVIIGSLIGSIIYTTLTYHIFTRKVLRGEDVRPEVFIPMTIFSAMAMSIGVFIFGWTASPSIHWVFPIIGSAIFSLGAFITFQALFNYLAMSFLRFVASVFAGNALFRSFIGGALPLVGRRMFLNLGPEKFPVGWGCSIMGFIAAAMVSIPILFNSKGSKLRARSKYAD</sequence>
<feature type="transmembrane region" description="Helical" evidence="5">
    <location>
        <begin position="173"/>
        <end position="199"/>
    </location>
</feature>
<feature type="transmembrane region" description="Helical" evidence="5">
    <location>
        <begin position="357"/>
        <end position="376"/>
    </location>
</feature>
<dbReference type="GO" id="GO:0005886">
    <property type="term" value="C:plasma membrane"/>
    <property type="evidence" value="ECO:0007669"/>
    <property type="project" value="TreeGrafter"/>
</dbReference>
<gene>
    <name evidence="7" type="ORF">PGUG_05911</name>
</gene>
<dbReference type="FunCoup" id="A5DRL0">
    <property type="interactions" value="16"/>
</dbReference>
<dbReference type="Gene3D" id="1.20.1250.20">
    <property type="entry name" value="MFS general substrate transporter like domains"/>
    <property type="match status" value="1"/>
</dbReference>
<evidence type="ECO:0000313" key="8">
    <source>
        <dbReference type="Proteomes" id="UP000001997"/>
    </source>
</evidence>
<dbReference type="HOGENOM" id="CLU_008455_11_1_1"/>
<evidence type="ECO:0000256" key="3">
    <source>
        <dbReference type="ARBA" id="ARBA00022989"/>
    </source>
</evidence>
<dbReference type="InterPro" id="IPR020846">
    <property type="entry name" value="MFS_dom"/>
</dbReference>
<organism evidence="7 8">
    <name type="scientific">Meyerozyma guilliermondii (strain ATCC 6260 / CBS 566 / DSM 6381 / JCM 1539 / NBRC 10279 / NRRL Y-324)</name>
    <name type="common">Yeast</name>
    <name type="synonym">Candida guilliermondii</name>
    <dbReference type="NCBI Taxonomy" id="294746"/>
    <lineage>
        <taxon>Eukaryota</taxon>
        <taxon>Fungi</taxon>
        <taxon>Dikarya</taxon>
        <taxon>Ascomycota</taxon>
        <taxon>Saccharomycotina</taxon>
        <taxon>Pichiomycetes</taxon>
        <taxon>Debaryomycetaceae</taxon>
        <taxon>Meyerozyma</taxon>
    </lineage>
</organism>
<dbReference type="eggNOG" id="KOG0255">
    <property type="taxonomic scope" value="Eukaryota"/>
</dbReference>